<dbReference type="InterPro" id="IPR001878">
    <property type="entry name" value="Znf_CCHC"/>
</dbReference>
<dbReference type="GO" id="GO:0008270">
    <property type="term" value="F:zinc ion binding"/>
    <property type="evidence" value="ECO:0007669"/>
    <property type="project" value="UniProtKB-KW"/>
</dbReference>
<dbReference type="SMART" id="SM00343">
    <property type="entry name" value="ZnF_C2HC"/>
    <property type="match status" value="1"/>
</dbReference>
<dbReference type="SUPFAM" id="SSF57756">
    <property type="entry name" value="Retrovirus zinc finger-like domains"/>
    <property type="match status" value="1"/>
</dbReference>
<sequence length="160" mass="17769">VFGRYSITLLGGKSAGEQLLALTQGEGTAAEFALAFRTLAAQTTWVEDTLKLLFRRGLSMDLQTELACRDEGRSLKEFIELTIHIDNLIRSRRQIRSGNPSFATGSSSALHSEPMQIGYTCLSPEERERRMRLRLCLYCGKPGHLRSTCPTRPGSTGYQA</sequence>
<dbReference type="Proteomes" id="UP001529510">
    <property type="component" value="Unassembled WGS sequence"/>
</dbReference>
<keyword evidence="1" id="KW-0862">Zinc</keyword>
<accession>A0ABD0QYR9</accession>
<keyword evidence="4" id="KW-1185">Reference proteome</keyword>
<name>A0ABD0QYR9_CIRMR</name>
<evidence type="ECO:0000313" key="3">
    <source>
        <dbReference type="EMBL" id="KAL0190863.1"/>
    </source>
</evidence>
<dbReference type="PROSITE" id="PS50158">
    <property type="entry name" value="ZF_CCHC"/>
    <property type="match status" value="1"/>
</dbReference>
<dbReference type="AlphaFoldDB" id="A0ABD0QYR9"/>
<keyword evidence="1" id="KW-0479">Metal-binding</keyword>
<keyword evidence="1" id="KW-0863">Zinc-finger</keyword>
<reference evidence="3 4" key="1">
    <citation type="submission" date="2024-05" db="EMBL/GenBank/DDBJ databases">
        <title>Genome sequencing and assembly of Indian major carp, Cirrhinus mrigala (Hamilton, 1822).</title>
        <authorList>
            <person name="Mohindra V."/>
            <person name="Chowdhury L.M."/>
            <person name="Lal K."/>
            <person name="Jena J.K."/>
        </authorList>
    </citation>
    <scope>NUCLEOTIDE SEQUENCE [LARGE SCALE GENOMIC DNA]</scope>
    <source>
        <strain evidence="3">CM1030</strain>
        <tissue evidence="3">Blood</tissue>
    </source>
</reference>
<feature type="non-terminal residue" evidence="3">
    <location>
        <position position="160"/>
    </location>
</feature>
<feature type="domain" description="CCHC-type" evidence="2">
    <location>
        <begin position="136"/>
        <end position="150"/>
    </location>
</feature>
<dbReference type="PANTHER" id="PTHR15503:SF22">
    <property type="entry name" value="TRANSPOSON TY3-I GAG POLYPROTEIN"/>
    <property type="match status" value="1"/>
</dbReference>
<protein>
    <recommendedName>
        <fullName evidence="2">CCHC-type domain-containing protein</fullName>
    </recommendedName>
</protein>
<evidence type="ECO:0000256" key="1">
    <source>
        <dbReference type="PROSITE-ProRule" id="PRU00047"/>
    </source>
</evidence>
<evidence type="ECO:0000313" key="4">
    <source>
        <dbReference type="Proteomes" id="UP001529510"/>
    </source>
</evidence>
<gene>
    <name evidence="3" type="ORF">M9458_013561</name>
</gene>
<dbReference type="PANTHER" id="PTHR15503">
    <property type="entry name" value="LDOC1 RELATED"/>
    <property type="match status" value="1"/>
</dbReference>
<evidence type="ECO:0000259" key="2">
    <source>
        <dbReference type="PROSITE" id="PS50158"/>
    </source>
</evidence>
<organism evidence="3 4">
    <name type="scientific">Cirrhinus mrigala</name>
    <name type="common">Mrigala</name>
    <dbReference type="NCBI Taxonomy" id="683832"/>
    <lineage>
        <taxon>Eukaryota</taxon>
        <taxon>Metazoa</taxon>
        <taxon>Chordata</taxon>
        <taxon>Craniata</taxon>
        <taxon>Vertebrata</taxon>
        <taxon>Euteleostomi</taxon>
        <taxon>Actinopterygii</taxon>
        <taxon>Neopterygii</taxon>
        <taxon>Teleostei</taxon>
        <taxon>Ostariophysi</taxon>
        <taxon>Cypriniformes</taxon>
        <taxon>Cyprinidae</taxon>
        <taxon>Labeoninae</taxon>
        <taxon>Labeonini</taxon>
        <taxon>Cirrhinus</taxon>
    </lineage>
</organism>
<dbReference type="Gene3D" id="4.10.60.10">
    <property type="entry name" value="Zinc finger, CCHC-type"/>
    <property type="match status" value="1"/>
</dbReference>
<dbReference type="InterPro" id="IPR036875">
    <property type="entry name" value="Znf_CCHC_sf"/>
</dbReference>
<feature type="non-terminal residue" evidence="3">
    <location>
        <position position="1"/>
    </location>
</feature>
<comment type="caution">
    <text evidence="3">The sequence shown here is derived from an EMBL/GenBank/DDBJ whole genome shotgun (WGS) entry which is preliminary data.</text>
</comment>
<proteinExistence type="predicted"/>
<dbReference type="InterPro" id="IPR032567">
    <property type="entry name" value="RTL1-rel"/>
</dbReference>
<dbReference type="EMBL" id="JAMKFB020000006">
    <property type="protein sequence ID" value="KAL0190863.1"/>
    <property type="molecule type" value="Genomic_DNA"/>
</dbReference>